<dbReference type="Gene3D" id="3.40.50.150">
    <property type="entry name" value="Vaccinia Virus protein VP39"/>
    <property type="match status" value="1"/>
</dbReference>
<dbReference type="RefSeq" id="WP_234879244.1">
    <property type="nucleotide sequence ID" value="NZ_SLVU01000015.1"/>
</dbReference>
<evidence type="ECO:0000313" key="3">
    <source>
        <dbReference type="Proteomes" id="UP000295043"/>
    </source>
</evidence>
<accession>A0A4R2BLJ2</accession>
<evidence type="ECO:0000259" key="1">
    <source>
        <dbReference type="Pfam" id="PF10017"/>
    </source>
</evidence>
<dbReference type="InterPro" id="IPR019257">
    <property type="entry name" value="MeTrfase_dom"/>
</dbReference>
<reference evidence="2 3" key="1">
    <citation type="submission" date="2019-03" db="EMBL/GenBank/DDBJ databases">
        <title>Genomic Encyclopedia of Type Strains, Phase IV (KMG-V): Genome sequencing to study the core and pangenomes of soil and plant-associated prokaryotes.</title>
        <authorList>
            <person name="Whitman W."/>
        </authorList>
    </citation>
    <scope>NUCLEOTIDE SEQUENCE [LARGE SCALE GENOMIC DNA]</scope>
    <source>
        <strain evidence="2 3">23C40</strain>
    </source>
</reference>
<dbReference type="Pfam" id="PF10017">
    <property type="entry name" value="Methyltransf_33"/>
    <property type="match status" value="1"/>
</dbReference>
<evidence type="ECO:0000313" key="2">
    <source>
        <dbReference type="EMBL" id="TCN27565.1"/>
    </source>
</evidence>
<comment type="caution">
    <text evidence="2">The sequence shown here is derived from an EMBL/GenBank/DDBJ whole genome shotgun (WGS) entry which is preliminary data.</text>
</comment>
<gene>
    <name evidence="2" type="ORF">EV184_11523</name>
</gene>
<dbReference type="EMBL" id="SLVU01000015">
    <property type="protein sequence ID" value="TCN27565.1"/>
    <property type="molecule type" value="Genomic_DNA"/>
</dbReference>
<sequence length="341" mass="38407">MSFLETSLELFRQRYSPDLGPEQYAKHTGVDRNGNSMSGALLWAMAETQRIRNALDTGTTNMVDAEIKLAQDLRQRVRDYVQWYHRDERSRNGVSVLEYGPGTVRAFQQKTLPLVIDLRGEASRCVLVDRSNEFLGDIAESASALGSRIDFIRDDIFSGRRYFFDDEAAFVVMFGRTFGNLAACICDTPPTQVVVQALKKISNCAKRCWVAISIGSDLRKDAAKAYYEAHPKFQLNVFYRMKAELPVDGNFDPEVFEYEADIRGDDEFLQVVHTAVVKRNSSFCLKGGNIRLLRGDRLHLKNSFSFSRAFFEQCAHLAGLASIDVISDNAGSDIHVLEKAT</sequence>
<protein>
    <submittedName>
        <fullName evidence="2">Histidine-specific SAM-dependent methyltransferase</fullName>
    </submittedName>
</protein>
<organism evidence="2 3">
    <name type="scientific">Sinorhizobium americanum</name>
    <dbReference type="NCBI Taxonomy" id="194963"/>
    <lineage>
        <taxon>Bacteria</taxon>
        <taxon>Pseudomonadati</taxon>
        <taxon>Pseudomonadota</taxon>
        <taxon>Alphaproteobacteria</taxon>
        <taxon>Hyphomicrobiales</taxon>
        <taxon>Rhizobiaceae</taxon>
        <taxon>Sinorhizobium/Ensifer group</taxon>
        <taxon>Sinorhizobium</taxon>
    </lineage>
</organism>
<dbReference type="GO" id="GO:0032259">
    <property type="term" value="P:methylation"/>
    <property type="evidence" value="ECO:0007669"/>
    <property type="project" value="UniProtKB-KW"/>
</dbReference>
<proteinExistence type="predicted"/>
<dbReference type="GO" id="GO:0008168">
    <property type="term" value="F:methyltransferase activity"/>
    <property type="evidence" value="ECO:0007669"/>
    <property type="project" value="UniProtKB-KW"/>
</dbReference>
<dbReference type="InterPro" id="IPR029063">
    <property type="entry name" value="SAM-dependent_MTases_sf"/>
</dbReference>
<dbReference type="Proteomes" id="UP000295043">
    <property type="component" value="Unassembled WGS sequence"/>
</dbReference>
<name>A0A4R2BLJ2_9HYPH</name>
<keyword evidence="2" id="KW-0489">Methyltransferase</keyword>
<keyword evidence="2" id="KW-0808">Transferase</keyword>
<feature type="domain" description="Histidine-specific methyltransferase SAM-dependent" evidence="1">
    <location>
        <begin position="166"/>
        <end position="330"/>
    </location>
</feature>
<dbReference type="AlphaFoldDB" id="A0A4R2BLJ2"/>